<dbReference type="InterPro" id="IPR001841">
    <property type="entry name" value="Znf_RING"/>
</dbReference>
<reference evidence="8" key="1">
    <citation type="submission" date="2024-06" db="EMBL/GenBank/DDBJ databases">
        <title>Multi-omics analyses provide insights into the biosynthesis of the anticancer antibiotic pleurotin in Hohenbuehelia grisea.</title>
        <authorList>
            <person name="Weaver J.A."/>
            <person name="Alberti F."/>
        </authorList>
    </citation>
    <scope>NUCLEOTIDE SEQUENCE [LARGE SCALE GENOMIC DNA]</scope>
    <source>
        <strain evidence="8">T-177</strain>
    </source>
</reference>
<dbReference type="Proteomes" id="UP001556367">
    <property type="component" value="Unassembled WGS sequence"/>
</dbReference>
<dbReference type="InterPro" id="IPR037381">
    <property type="entry name" value="RFWD3"/>
</dbReference>
<keyword evidence="3" id="KW-0862">Zinc</keyword>
<evidence type="ECO:0000313" key="7">
    <source>
        <dbReference type="EMBL" id="KAL0953912.1"/>
    </source>
</evidence>
<evidence type="ECO:0000256" key="1">
    <source>
        <dbReference type="ARBA" id="ARBA00022723"/>
    </source>
</evidence>
<dbReference type="PROSITE" id="PS00518">
    <property type="entry name" value="ZF_RING_1"/>
    <property type="match status" value="1"/>
</dbReference>
<dbReference type="Gene3D" id="3.30.40.10">
    <property type="entry name" value="Zinc/RING finger domain, C3HC4 (zinc finger)"/>
    <property type="match status" value="1"/>
</dbReference>
<sequence>MPLTCVICLETESTVPICLPCGHIFCEECMNTYISSSSSASSRKFSCPTCRKAFNTVLDPPHNPTIRKLYIPAASDDSTKRDDSAPTPSPTTIQSSAEYLVLLTRVFDLESRMATLKHDRDRLLKESELQQRCLKQSVDAQRLAKAENALVRKEAWDFKRRYEALKEQVRDQQYGLRRARELRELTELRMRSVQSTNVLRRPRANNSLKPLQGFDWKELVRGATRRP</sequence>
<organism evidence="7 8">
    <name type="scientific">Hohenbuehelia grisea</name>
    <dbReference type="NCBI Taxonomy" id="104357"/>
    <lineage>
        <taxon>Eukaryota</taxon>
        <taxon>Fungi</taxon>
        <taxon>Dikarya</taxon>
        <taxon>Basidiomycota</taxon>
        <taxon>Agaricomycotina</taxon>
        <taxon>Agaricomycetes</taxon>
        <taxon>Agaricomycetidae</taxon>
        <taxon>Agaricales</taxon>
        <taxon>Pleurotineae</taxon>
        <taxon>Pleurotaceae</taxon>
        <taxon>Hohenbuehelia</taxon>
    </lineage>
</organism>
<feature type="region of interest" description="Disordered" evidence="5">
    <location>
        <begin position="71"/>
        <end position="92"/>
    </location>
</feature>
<dbReference type="EMBL" id="JASNQZ010000008">
    <property type="protein sequence ID" value="KAL0953912.1"/>
    <property type="molecule type" value="Genomic_DNA"/>
</dbReference>
<evidence type="ECO:0000259" key="6">
    <source>
        <dbReference type="PROSITE" id="PS50089"/>
    </source>
</evidence>
<proteinExistence type="predicted"/>
<evidence type="ECO:0000256" key="3">
    <source>
        <dbReference type="ARBA" id="ARBA00022833"/>
    </source>
</evidence>
<dbReference type="SMART" id="SM00184">
    <property type="entry name" value="RING"/>
    <property type="match status" value="1"/>
</dbReference>
<dbReference type="PROSITE" id="PS50089">
    <property type="entry name" value="ZF_RING_2"/>
    <property type="match status" value="1"/>
</dbReference>
<dbReference type="InterPro" id="IPR017907">
    <property type="entry name" value="Znf_RING_CS"/>
</dbReference>
<dbReference type="PANTHER" id="PTHR16047">
    <property type="entry name" value="RFWD3 PROTEIN"/>
    <property type="match status" value="1"/>
</dbReference>
<accession>A0ABR3JER3</accession>
<gene>
    <name evidence="7" type="ORF">HGRIS_005078</name>
</gene>
<dbReference type="PANTHER" id="PTHR16047:SF7">
    <property type="entry name" value="E3 UBIQUITIN-PROTEIN LIGASE RFWD3"/>
    <property type="match status" value="1"/>
</dbReference>
<keyword evidence="2 4" id="KW-0863">Zinc-finger</keyword>
<evidence type="ECO:0000256" key="4">
    <source>
        <dbReference type="PROSITE-ProRule" id="PRU00175"/>
    </source>
</evidence>
<name>A0ABR3JER3_9AGAR</name>
<keyword evidence="8" id="KW-1185">Reference proteome</keyword>
<dbReference type="SUPFAM" id="SSF57850">
    <property type="entry name" value="RING/U-box"/>
    <property type="match status" value="1"/>
</dbReference>
<keyword evidence="1" id="KW-0479">Metal-binding</keyword>
<evidence type="ECO:0000313" key="8">
    <source>
        <dbReference type="Proteomes" id="UP001556367"/>
    </source>
</evidence>
<dbReference type="Pfam" id="PF13639">
    <property type="entry name" value="zf-RING_2"/>
    <property type="match status" value="1"/>
</dbReference>
<evidence type="ECO:0000256" key="2">
    <source>
        <dbReference type="ARBA" id="ARBA00022771"/>
    </source>
</evidence>
<feature type="domain" description="RING-type" evidence="6">
    <location>
        <begin position="5"/>
        <end position="51"/>
    </location>
</feature>
<protein>
    <recommendedName>
        <fullName evidence="6">RING-type domain-containing protein</fullName>
    </recommendedName>
</protein>
<dbReference type="InterPro" id="IPR013083">
    <property type="entry name" value="Znf_RING/FYVE/PHD"/>
</dbReference>
<comment type="caution">
    <text evidence="7">The sequence shown here is derived from an EMBL/GenBank/DDBJ whole genome shotgun (WGS) entry which is preliminary data.</text>
</comment>
<evidence type="ECO:0000256" key="5">
    <source>
        <dbReference type="SAM" id="MobiDB-lite"/>
    </source>
</evidence>